<evidence type="ECO:0000256" key="4">
    <source>
        <dbReference type="ARBA" id="ARBA00023125"/>
    </source>
</evidence>
<sequence length="332" mass="35869">MILVVDDLPQNVRLLEAVLAPRGYEVVSAASGEEALERLDGVDLVLLDVVMPGLDGYEVCRRIRADPDTAFLPVVMITASGEQEKKRALDAGADDFLTKPFDHAELLARVRSLVRLKRYHDEVDRYTAGLRRFLPPEVAELVKADPALLESHRREVAVLVCGLHGFPAFAETAAPEDVMDVLGEYHAALGDVIDAFSATLSRIAGDVVTVVLNDPVPCEDVAGTAVRLSLALRDRVWELGERWTRLGFELSPALGVALGHATIGRIGSDRRWQYAPVGPAPLLAERLAEAAGAGEVLISQRVEAGTEAVTSPLTLQLRGFTRPVAAYDLLGT</sequence>
<dbReference type="InterPro" id="IPR039420">
    <property type="entry name" value="WalR-like"/>
</dbReference>
<dbReference type="Pfam" id="PF00211">
    <property type="entry name" value="Guanylate_cyc"/>
    <property type="match status" value="1"/>
</dbReference>
<dbReference type="PANTHER" id="PTHR48111:SF1">
    <property type="entry name" value="TWO-COMPONENT RESPONSE REGULATOR ORR33"/>
    <property type="match status" value="1"/>
</dbReference>
<dbReference type="Pfam" id="PF00072">
    <property type="entry name" value="Response_reg"/>
    <property type="match status" value="1"/>
</dbReference>
<dbReference type="Proteomes" id="UP001147700">
    <property type="component" value="Unassembled WGS sequence"/>
</dbReference>
<keyword evidence="4" id="KW-0238">DNA-binding</keyword>
<dbReference type="SUPFAM" id="SSF55073">
    <property type="entry name" value="Nucleotide cyclase"/>
    <property type="match status" value="1"/>
</dbReference>
<evidence type="ECO:0000256" key="5">
    <source>
        <dbReference type="ARBA" id="ARBA00023163"/>
    </source>
</evidence>
<evidence type="ECO:0000256" key="6">
    <source>
        <dbReference type="PROSITE-ProRule" id="PRU00169"/>
    </source>
</evidence>
<feature type="domain" description="Guanylate cyclase" evidence="8">
    <location>
        <begin position="157"/>
        <end position="288"/>
    </location>
</feature>
<dbReference type="CDD" id="cd07302">
    <property type="entry name" value="CHD"/>
    <property type="match status" value="1"/>
</dbReference>
<keyword evidence="1 6" id="KW-0597">Phosphoprotein</keyword>
<dbReference type="Gene3D" id="3.30.70.1230">
    <property type="entry name" value="Nucleotide cyclase"/>
    <property type="match status" value="1"/>
</dbReference>
<reference evidence="9" key="1">
    <citation type="submission" date="2022-10" db="EMBL/GenBank/DDBJ databases">
        <title>The WGS of Solirubrobacter sp. CPCC 204708.</title>
        <authorList>
            <person name="Jiang Z."/>
        </authorList>
    </citation>
    <scope>NUCLEOTIDE SEQUENCE</scope>
    <source>
        <strain evidence="9">CPCC 204708</strain>
    </source>
</reference>
<keyword evidence="3" id="KW-0805">Transcription regulation</keyword>
<dbReference type="PROSITE" id="PS50125">
    <property type="entry name" value="GUANYLATE_CYCLASE_2"/>
    <property type="match status" value="1"/>
</dbReference>
<evidence type="ECO:0000259" key="7">
    <source>
        <dbReference type="PROSITE" id="PS50110"/>
    </source>
</evidence>
<dbReference type="InterPro" id="IPR011006">
    <property type="entry name" value="CheY-like_superfamily"/>
</dbReference>
<dbReference type="SUPFAM" id="SSF52172">
    <property type="entry name" value="CheY-like"/>
    <property type="match status" value="1"/>
</dbReference>
<dbReference type="InterPro" id="IPR029787">
    <property type="entry name" value="Nucleotide_cyclase"/>
</dbReference>
<keyword evidence="10" id="KW-1185">Reference proteome</keyword>
<evidence type="ECO:0000256" key="1">
    <source>
        <dbReference type="ARBA" id="ARBA00022553"/>
    </source>
</evidence>
<name>A0ABT4RKU0_9ACTN</name>
<accession>A0ABT4RKU0</accession>
<evidence type="ECO:0000259" key="8">
    <source>
        <dbReference type="PROSITE" id="PS50125"/>
    </source>
</evidence>
<dbReference type="Gene3D" id="3.40.50.2300">
    <property type="match status" value="1"/>
</dbReference>
<dbReference type="RefSeq" id="WP_202956669.1">
    <property type="nucleotide sequence ID" value="NZ_JAPCID010000022.1"/>
</dbReference>
<dbReference type="PROSITE" id="PS50110">
    <property type="entry name" value="RESPONSE_REGULATORY"/>
    <property type="match status" value="1"/>
</dbReference>
<evidence type="ECO:0000313" key="10">
    <source>
        <dbReference type="Proteomes" id="UP001147700"/>
    </source>
</evidence>
<dbReference type="InterPro" id="IPR001054">
    <property type="entry name" value="A/G_cyclase"/>
</dbReference>
<dbReference type="SMART" id="SM00448">
    <property type="entry name" value="REC"/>
    <property type="match status" value="1"/>
</dbReference>
<keyword evidence="5" id="KW-0804">Transcription</keyword>
<evidence type="ECO:0000313" key="9">
    <source>
        <dbReference type="EMBL" id="MDA0139141.1"/>
    </source>
</evidence>
<gene>
    <name evidence="9" type="ORF">OJ962_16690</name>
</gene>
<dbReference type="InterPro" id="IPR001789">
    <property type="entry name" value="Sig_transdc_resp-reg_receiver"/>
</dbReference>
<feature type="domain" description="Response regulatory" evidence="7">
    <location>
        <begin position="1"/>
        <end position="114"/>
    </location>
</feature>
<feature type="modified residue" description="4-aspartylphosphate" evidence="6">
    <location>
        <position position="48"/>
    </location>
</feature>
<dbReference type="PANTHER" id="PTHR48111">
    <property type="entry name" value="REGULATOR OF RPOS"/>
    <property type="match status" value="1"/>
</dbReference>
<dbReference type="CDD" id="cd17538">
    <property type="entry name" value="REC_D1_PleD-like"/>
    <property type="match status" value="1"/>
</dbReference>
<keyword evidence="2" id="KW-0902">Two-component regulatory system</keyword>
<dbReference type="EMBL" id="JAPCID010000022">
    <property type="protein sequence ID" value="MDA0139141.1"/>
    <property type="molecule type" value="Genomic_DNA"/>
</dbReference>
<organism evidence="9 10">
    <name type="scientific">Solirubrobacter deserti</name>
    <dbReference type="NCBI Taxonomy" id="2282478"/>
    <lineage>
        <taxon>Bacteria</taxon>
        <taxon>Bacillati</taxon>
        <taxon>Actinomycetota</taxon>
        <taxon>Thermoleophilia</taxon>
        <taxon>Solirubrobacterales</taxon>
        <taxon>Solirubrobacteraceae</taxon>
        <taxon>Solirubrobacter</taxon>
    </lineage>
</organism>
<evidence type="ECO:0000256" key="3">
    <source>
        <dbReference type="ARBA" id="ARBA00023015"/>
    </source>
</evidence>
<protein>
    <submittedName>
        <fullName evidence="9">Response regulator</fullName>
    </submittedName>
</protein>
<evidence type="ECO:0000256" key="2">
    <source>
        <dbReference type="ARBA" id="ARBA00023012"/>
    </source>
</evidence>
<comment type="caution">
    <text evidence="9">The sequence shown here is derived from an EMBL/GenBank/DDBJ whole genome shotgun (WGS) entry which is preliminary data.</text>
</comment>
<proteinExistence type="predicted"/>